<dbReference type="InterPro" id="IPR001584">
    <property type="entry name" value="Integrase_cat-core"/>
</dbReference>
<dbReference type="InterPro" id="IPR015378">
    <property type="entry name" value="Transposase-like_Mu_C"/>
</dbReference>
<feature type="domain" description="Integrase catalytic" evidence="1">
    <location>
        <begin position="285"/>
        <end position="430"/>
    </location>
</feature>
<reference evidence="2 3" key="1">
    <citation type="submission" date="2020-08" db="EMBL/GenBank/DDBJ databases">
        <title>A Genomic Blueprint of the Chicken Gut Microbiome.</title>
        <authorList>
            <person name="Gilroy R."/>
            <person name="Ravi A."/>
            <person name="Getino M."/>
            <person name="Pursley I."/>
            <person name="Horton D.L."/>
            <person name="Alikhan N.-F."/>
            <person name="Baker D."/>
            <person name="Gharbi K."/>
            <person name="Hall N."/>
            <person name="Watson M."/>
            <person name="Adriaenssens E.M."/>
            <person name="Foster-Nyarko E."/>
            <person name="Jarju S."/>
            <person name="Secka A."/>
            <person name="Antonio M."/>
            <person name="Oren A."/>
            <person name="Chaudhuri R."/>
            <person name="La Ragione R.M."/>
            <person name="Hildebrand F."/>
            <person name="Pallen M.J."/>
        </authorList>
    </citation>
    <scope>NUCLEOTIDE SEQUENCE [LARGE SCALE GENOMIC DNA]</scope>
    <source>
        <strain evidence="2 3">Re31</strain>
    </source>
</reference>
<name>A0ABR8XGX3_9BACL</name>
<evidence type="ECO:0000313" key="3">
    <source>
        <dbReference type="Proteomes" id="UP000640930"/>
    </source>
</evidence>
<keyword evidence="3" id="KW-1185">Reference proteome</keyword>
<dbReference type="EMBL" id="JACSQA010000041">
    <property type="protein sequence ID" value="MBD8028473.1"/>
    <property type="molecule type" value="Genomic_DNA"/>
</dbReference>
<dbReference type="Proteomes" id="UP000640930">
    <property type="component" value="Unassembled WGS sequence"/>
</dbReference>
<protein>
    <submittedName>
        <fullName evidence="2">DDE-type integrase/transposase/recombinase</fullName>
    </submittedName>
</protein>
<proteinExistence type="predicted"/>
<accession>A0ABR8XGX3</accession>
<evidence type="ECO:0000259" key="1">
    <source>
        <dbReference type="PROSITE" id="PS50994"/>
    </source>
</evidence>
<dbReference type="SUPFAM" id="SSF53098">
    <property type="entry name" value="Ribonuclease H-like"/>
    <property type="match status" value="1"/>
</dbReference>
<gene>
    <name evidence="2" type="ORF">H9636_17690</name>
</gene>
<dbReference type="InterPro" id="IPR012337">
    <property type="entry name" value="RNaseH-like_sf"/>
</dbReference>
<sequence length="725" mass="84874">MTIHVNTLIEFRNNEMETIAIERVLWISPDLEDIVLFNIDKEGRYLTTLKSYTELEKALDTPYVSILTFDPYKVFNAPEQNYLDKHKKIRDKRWAIIKEYVEKEPFIYEPDLLKEMVAEIKKKTGERGKIIYATLREYWRGGKTINTLLPNYSNSGGRGKPKNLKDKKIGRPSKLLIEKGIQGVNVTEVDKEIFELGIKLFYKGKKTTLKKSHEEIIKKYYIAGYKTVNGVVVPIALPDEQIPNYRQFLNWYNSTYNTKEKLINKNGERKYYLNHRPLLGDATNKAAGPGDIFEIDATIGDIYLVSEIDRSRIIGRPVVYIVKDVYTRMVAGVYVGLEGPSWIGAMMALENASTNKTEYCKNLGIDDFEDEDWPCEHLPKRIKADRGEMESKNADNLVASLGIQIINAPPYRADLKGIVERHFRILNERISQHWMPGIVHKDYKERGGRDYRLDAKLTLKAFERVIVLTILEHNHSVLNGYALEKEMMEINLLPTPINLWNWGLKHRSGLLKTVDRDLIRLNLMHSKEVSITAEGIVFNKMRYSSDFCIENAWFEQARIKRWKEVIYYDPRDIQHIYIKMEGNKFIKCHLVDADQRYSQFRLEEVQEQQFIMDVNKALQATSQRQLKIDTNAQIEKIMKDEKRDTNEMSDPDESKAARLRDIRENRKNEKEFLRGKEHWGNTLEPDKDQYKAEVIEMKNFINHEIEDDEDYLLDLIIQHDEKEGM</sequence>
<organism evidence="2 3">
    <name type="scientific">Ureibacillus galli</name>
    <dbReference type="NCBI Taxonomy" id="2762222"/>
    <lineage>
        <taxon>Bacteria</taxon>
        <taxon>Bacillati</taxon>
        <taxon>Bacillota</taxon>
        <taxon>Bacilli</taxon>
        <taxon>Bacillales</taxon>
        <taxon>Caryophanaceae</taxon>
        <taxon>Ureibacillus</taxon>
    </lineage>
</organism>
<dbReference type="Gene3D" id="3.30.420.10">
    <property type="entry name" value="Ribonuclease H-like superfamily/Ribonuclease H"/>
    <property type="match status" value="1"/>
</dbReference>
<dbReference type="InterPro" id="IPR036397">
    <property type="entry name" value="RNaseH_sf"/>
</dbReference>
<dbReference type="RefSeq" id="WP_191708880.1">
    <property type="nucleotide sequence ID" value="NZ_JACSQA010000041.1"/>
</dbReference>
<dbReference type="Pfam" id="PF09299">
    <property type="entry name" value="Mu-transpos_C"/>
    <property type="match status" value="1"/>
</dbReference>
<evidence type="ECO:0000313" key="2">
    <source>
        <dbReference type="EMBL" id="MBD8028473.1"/>
    </source>
</evidence>
<dbReference type="PROSITE" id="PS50994">
    <property type="entry name" value="INTEGRASE"/>
    <property type="match status" value="1"/>
</dbReference>
<comment type="caution">
    <text evidence="2">The sequence shown here is derived from an EMBL/GenBank/DDBJ whole genome shotgun (WGS) entry which is preliminary data.</text>
</comment>